<dbReference type="HOGENOM" id="CLU_1770654_0_0_1"/>
<dbReference type="InParanoid" id="M4CUK0"/>
<dbReference type="Proteomes" id="UP000011750">
    <property type="component" value="Chromosome A02"/>
</dbReference>
<keyword evidence="2" id="KW-1185">Reference proteome</keyword>
<protein>
    <submittedName>
        <fullName evidence="1">Uncharacterized protein</fullName>
    </submittedName>
</protein>
<dbReference type="EnsemblPlants" id="Bra007895.1">
    <property type="protein sequence ID" value="Bra007895.1-P"/>
    <property type="gene ID" value="Bra007895"/>
</dbReference>
<evidence type="ECO:0000313" key="1">
    <source>
        <dbReference type="EnsemblPlants" id="Bra007895.1-P"/>
    </source>
</evidence>
<organism evidence="1 2">
    <name type="scientific">Brassica campestris</name>
    <name type="common">Field mustard</name>
    <dbReference type="NCBI Taxonomy" id="3711"/>
    <lineage>
        <taxon>Eukaryota</taxon>
        <taxon>Viridiplantae</taxon>
        <taxon>Streptophyta</taxon>
        <taxon>Embryophyta</taxon>
        <taxon>Tracheophyta</taxon>
        <taxon>Spermatophyta</taxon>
        <taxon>Magnoliopsida</taxon>
        <taxon>eudicotyledons</taxon>
        <taxon>Gunneridae</taxon>
        <taxon>Pentapetalae</taxon>
        <taxon>rosids</taxon>
        <taxon>malvids</taxon>
        <taxon>Brassicales</taxon>
        <taxon>Brassicaceae</taxon>
        <taxon>Brassiceae</taxon>
        <taxon>Brassica</taxon>
    </lineage>
</organism>
<reference evidence="1 2" key="1">
    <citation type="journal article" date="2011" name="Nat. Genet.">
        <title>The genome of the mesopolyploid crop species Brassica rapa.</title>
        <authorList>
            <consortium name="Brassica rapa Genome Sequencing Project Consortium"/>
            <person name="Wang X."/>
            <person name="Wang H."/>
            <person name="Wang J."/>
            <person name="Sun R."/>
            <person name="Wu J."/>
            <person name="Liu S."/>
            <person name="Bai Y."/>
            <person name="Mun J.H."/>
            <person name="Bancroft I."/>
            <person name="Cheng F."/>
            <person name="Huang S."/>
            <person name="Li X."/>
            <person name="Hua W."/>
            <person name="Wang J."/>
            <person name="Wang X."/>
            <person name="Freeling M."/>
            <person name="Pires J.C."/>
            <person name="Paterson A.H."/>
            <person name="Chalhoub B."/>
            <person name="Wang B."/>
            <person name="Hayward A."/>
            <person name="Sharpe A.G."/>
            <person name="Park B.S."/>
            <person name="Weisshaar B."/>
            <person name="Liu B."/>
            <person name="Li B."/>
            <person name="Liu B."/>
            <person name="Tong C."/>
            <person name="Song C."/>
            <person name="Duran C."/>
            <person name="Peng C."/>
            <person name="Geng C."/>
            <person name="Koh C."/>
            <person name="Lin C."/>
            <person name="Edwards D."/>
            <person name="Mu D."/>
            <person name="Shen D."/>
            <person name="Soumpourou E."/>
            <person name="Li F."/>
            <person name="Fraser F."/>
            <person name="Conant G."/>
            <person name="Lassalle G."/>
            <person name="King G.J."/>
            <person name="Bonnema G."/>
            <person name="Tang H."/>
            <person name="Wang H."/>
            <person name="Belcram H."/>
            <person name="Zhou H."/>
            <person name="Hirakawa H."/>
            <person name="Abe H."/>
            <person name="Guo H."/>
            <person name="Wang H."/>
            <person name="Jin H."/>
            <person name="Parkin I.A."/>
            <person name="Batley J."/>
            <person name="Kim J.S."/>
            <person name="Just J."/>
            <person name="Li J."/>
            <person name="Xu J."/>
            <person name="Deng J."/>
            <person name="Kim J.A."/>
            <person name="Li J."/>
            <person name="Yu J."/>
            <person name="Meng J."/>
            <person name="Wang J."/>
            <person name="Min J."/>
            <person name="Poulain J."/>
            <person name="Wang J."/>
            <person name="Hatakeyama K."/>
            <person name="Wu K."/>
            <person name="Wang L."/>
            <person name="Fang L."/>
            <person name="Trick M."/>
            <person name="Links M.G."/>
            <person name="Zhao M."/>
            <person name="Jin M."/>
            <person name="Ramchiary N."/>
            <person name="Drou N."/>
            <person name="Berkman P.J."/>
            <person name="Cai Q."/>
            <person name="Huang Q."/>
            <person name="Li R."/>
            <person name="Tabata S."/>
            <person name="Cheng S."/>
            <person name="Zhang S."/>
            <person name="Zhang S."/>
            <person name="Huang S."/>
            <person name="Sato S."/>
            <person name="Sun S."/>
            <person name="Kwon S.J."/>
            <person name="Choi S.R."/>
            <person name="Lee T.H."/>
            <person name="Fan W."/>
            <person name="Zhao X."/>
            <person name="Tan X."/>
            <person name="Xu X."/>
            <person name="Wang Y."/>
            <person name="Qiu Y."/>
            <person name="Yin Y."/>
            <person name="Li Y."/>
            <person name="Du Y."/>
            <person name="Liao Y."/>
            <person name="Lim Y."/>
            <person name="Narusaka Y."/>
            <person name="Wang Y."/>
            <person name="Wang Z."/>
            <person name="Li Z."/>
            <person name="Wang Z."/>
            <person name="Xiong Z."/>
            <person name="Zhang Z."/>
        </authorList>
    </citation>
    <scope>NUCLEOTIDE SEQUENCE [LARGE SCALE GENOMIC DNA]</scope>
    <source>
        <strain evidence="1 2">cv. Chiifu-401-42</strain>
    </source>
</reference>
<accession>M4CUK0</accession>
<dbReference type="Gramene" id="Bra007895.1">
    <property type="protein sequence ID" value="Bra007895.1-P"/>
    <property type="gene ID" value="Bra007895"/>
</dbReference>
<proteinExistence type="predicted"/>
<sequence>MGGCGYNPHEPVLSNCAREQHINNEKNIAPSVPNKPLFNITREDMFLITHRSHGIVNEEICCGVNPHEPVPSNYARAHHIMNGDKITPSVNKPRLKFIECKFLIAPGVSIKDWKFNAANLSSAMNEEDKDGSPRSNGIVMIFEFHIL</sequence>
<evidence type="ECO:0000313" key="2">
    <source>
        <dbReference type="Proteomes" id="UP000011750"/>
    </source>
</evidence>
<name>M4CUK0_BRACM</name>
<reference evidence="1" key="3">
    <citation type="submission" date="2023-03" db="UniProtKB">
        <authorList>
            <consortium name="EnsemblPlants"/>
        </authorList>
    </citation>
    <scope>IDENTIFICATION</scope>
    <source>
        <strain evidence="1">cv. Chiifu-401-42</strain>
    </source>
</reference>
<dbReference type="AlphaFoldDB" id="M4CUK0"/>
<reference evidence="1 2" key="2">
    <citation type="journal article" date="2018" name="Hortic Res">
        <title>Improved Brassica rapa reference genome by single-molecule sequencing and chromosome conformation capture technologies.</title>
        <authorList>
            <person name="Zhang L."/>
            <person name="Cai X."/>
            <person name="Wu J."/>
            <person name="Liu M."/>
            <person name="Grob S."/>
            <person name="Cheng F."/>
            <person name="Liang J."/>
            <person name="Cai C."/>
            <person name="Liu Z."/>
            <person name="Liu B."/>
            <person name="Wang F."/>
            <person name="Li S."/>
            <person name="Liu F."/>
            <person name="Li X."/>
            <person name="Cheng L."/>
            <person name="Yang W."/>
            <person name="Li M.H."/>
            <person name="Grossniklaus U."/>
            <person name="Zheng H."/>
            <person name="Wang X."/>
        </authorList>
    </citation>
    <scope>NUCLEOTIDE SEQUENCE [LARGE SCALE GENOMIC DNA]</scope>
    <source>
        <strain evidence="1 2">cv. Chiifu-401-42</strain>
    </source>
</reference>